<organism evidence="4 5">
    <name type="scientific">Radiobacillus deserti</name>
    <dbReference type="NCBI Taxonomy" id="2594883"/>
    <lineage>
        <taxon>Bacteria</taxon>
        <taxon>Bacillati</taxon>
        <taxon>Bacillota</taxon>
        <taxon>Bacilli</taxon>
        <taxon>Bacillales</taxon>
        <taxon>Bacillaceae</taxon>
        <taxon>Radiobacillus</taxon>
    </lineage>
</organism>
<feature type="transmembrane region" description="Helical" evidence="2">
    <location>
        <begin position="172"/>
        <end position="194"/>
    </location>
</feature>
<dbReference type="GO" id="GO:0003677">
    <property type="term" value="F:DNA binding"/>
    <property type="evidence" value="ECO:0007669"/>
    <property type="project" value="UniProtKB-KW"/>
</dbReference>
<dbReference type="Proteomes" id="UP000315215">
    <property type="component" value="Chromosome"/>
</dbReference>
<protein>
    <submittedName>
        <fullName evidence="4">Helix-turn-helix transcriptional regulator</fullName>
    </submittedName>
</protein>
<dbReference type="PANTHER" id="PTHR46558:SF13">
    <property type="entry name" value="HTH-TYPE TRANSCRIPTIONAL REGULATOR IMMR"/>
    <property type="match status" value="1"/>
</dbReference>
<keyword evidence="2" id="KW-1133">Transmembrane helix</keyword>
<dbReference type="KEGG" id="aqt:FN924_16045"/>
<evidence type="ECO:0000256" key="2">
    <source>
        <dbReference type="SAM" id="Phobius"/>
    </source>
</evidence>
<evidence type="ECO:0000256" key="1">
    <source>
        <dbReference type="ARBA" id="ARBA00023125"/>
    </source>
</evidence>
<accession>A0A516KJJ1</accession>
<feature type="transmembrane region" description="Helical" evidence="2">
    <location>
        <begin position="87"/>
        <end position="107"/>
    </location>
</feature>
<dbReference type="AlphaFoldDB" id="A0A516KJJ1"/>
<dbReference type="PROSITE" id="PS50943">
    <property type="entry name" value="HTH_CROC1"/>
    <property type="match status" value="1"/>
</dbReference>
<feature type="transmembrane region" description="Helical" evidence="2">
    <location>
        <begin position="149"/>
        <end position="166"/>
    </location>
</feature>
<evidence type="ECO:0000259" key="3">
    <source>
        <dbReference type="PROSITE" id="PS50943"/>
    </source>
</evidence>
<dbReference type="PANTHER" id="PTHR46558">
    <property type="entry name" value="TRACRIPTIONAL REGULATORY PROTEIN-RELATED-RELATED"/>
    <property type="match status" value="1"/>
</dbReference>
<keyword evidence="2" id="KW-0812">Transmembrane</keyword>
<name>A0A516KJJ1_9BACI</name>
<dbReference type="OrthoDB" id="9812495at2"/>
<gene>
    <name evidence="4" type="ORF">FN924_16045</name>
</gene>
<evidence type="ECO:0000313" key="4">
    <source>
        <dbReference type="EMBL" id="QDP41552.1"/>
    </source>
</evidence>
<keyword evidence="2" id="KW-0472">Membrane</keyword>
<dbReference type="EMBL" id="CP041666">
    <property type="protein sequence ID" value="QDP41552.1"/>
    <property type="molecule type" value="Genomic_DNA"/>
</dbReference>
<feature type="domain" description="HTH cro/C1-type" evidence="3">
    <location>
        <begin position="7"/>
        <end position="61"/>
    </location>
</feature>
<keyword evidence="1" id="KW-0238">DNA-binding</keyword>
<dbReference type="SMART" id="SM00530">
    <property type="entry name" value="HTH_XRE"/>
    <property type="match status" value="1"/>
</dbReference>
<sequence length="204" mass="23557">MSLGINIRNKRVSLKFSQEYVAEKLNVSRQAVSKWETDQSEPSTNNLIKLAELFNCEVNEIIAPETCIKDKKSEISRMEQMNKDKKMQLSAFYGRILTLISFLGGIGAYSDQRDLTLNWYWGSLFILGLGLILWSSRDYFHRKSGPKKIVILDLLFSFTFFLYFLLPFARGISTLCTLMCGALLLIILNNKFFLPVWRTTENKL</sequence>
<dbReference type="InterPro" id="IPR010982">
    <property type="entry name" value="Lambda_DNA-bd_dom_sf"/>
</dbReference>
<dbReference type="Pfam" id="PF01381">
    <property type="entry name" value="HTH_3"/>
    <property type="match status" value="1"/>
</dbReference>
<dbReference type="RefSeq" id="WP_143896209.1">
    <property type="nucleotide sequence ID" value="NZ_CP041666.1"/>
</dbReference>
<reference evidence="4 5" key="1">
    <citation type="submission" date="2019-07" db="EMBL/GenBank/DDBJ databases">
        <authorList>
            <person name="Li J."/>
        </authorList>
    </citation>
    <scope>NUCLEOTIDE SEQUENCE [LARGE SCALE GENOMIC DNA]</scope>
    <source>
        <strain evidence="4 5">TKL69</strain>
    </source>
</reference>
<feature type="transmembrane region" description="Helical" evidence="2">
    <location>
        <begin position="119"/>
        <end position="137"/>
    </location>
</feature>
<evidence type="ECO:0000313" key="5">
    <source>
        <dbReference type="Proteomes" id="UP000315215"/>
    </source>
</evidence>
<dbReference type="SUPFAM" id="SSF47413">
    <property type="entry name" value="lambda repressor-like DNA-binding domains"/>
    <property type="match status" value="1"/>
</dbReference>
<keyword evidence="5" id="KW-1185">Reference proteome</keyword>
<dbReference type="InterPro" id="IPR001387">
    <property type="entry name" value="Cro/C1-type_HTH"/>
</dbReference>
<dbReference type="CDD" id="cd00093">
    <property type="entry name" value="HTH_XRE"/>
    <property type="match status" value="1"/>
</dbReference>
<dbReference type="Gene3D" id="1.10.260.40">
    <property type="entry name" value="lambda repressor-like DNA-binding domains"/>
    <property type="match status" value="1"/>
</dbReference>
<proteinExistence type="predicted"/>